<organism evidence="1 2">
    <name type="scientific">Cuscuta campestris</name>
    <dbReference type="NCBI Taxonomy" id="132261"/>
    <lineage>
        <taxon>Eukaryota</taxon>
        <taxon>Viridiplantae</taxon>
        <taxon>Streptophyta</taxon>
        <taxon>Embryophyta</taxon>
        <taxon>Tracheophyta</taxon>
        <taxon>Spermatophyta</taxon>
        <taxon>Magnoliopsida</taxon>
        <taxon>eudicotyledons</taxon>
        <taxon>Gunneridae</taxon>
        <taxon>Pentapetalae</taxon>
        <taxon>asterids</taxon>
        <taxon>lamiids</taxon>
        <taxon>Solanales</taxon>
        <taxon>Convolvulaceae</taxon>
        <taxon>Cuscuteae</taxon>
        <taxon>Cuscuta</taxon>
        <taxon>Cuscuta subgen. Grammica</taxon>
        <taxon>Cuscuta sect. Cleistogrammica</taxon>
    </lineage>
</organism>
<keyword evidence="2" id="KW-1185">Reference proteome</keyword>
<name>A0A484KUG4_9ASTE</name>
<protein>
    <submittedName>
        <fullName evidence="1">Uncharacterized protein</fullName>
    </submittedName>
</protein>
<evidence type="ECO:0000313" key="2">
    <source>
        <dbReference type="Proteomes" id="UP000595140"/>
    </source>
</evidence>
<sequence length="70" mass="7720">MSLQVSKSVECQTWHATCQTLTYLYVFETCSRTLSSIATSRPSQTTSLHCSQPLLSVTILGVSILQLQLV</sequence>
<evidence type="ECO:0000313" key="1">
    <source>
        <dbReference type="EMBL" id="VFQ68218.1"/>
    </source>
</evidence>
<proteinExistence type="predicted"/>
<accession>A0A484KUG4</accession>
<dbReference type="EMBL" id="OOIL02000669">
    <property type="protein sequence ID" value="VFQ68218.1"/>
    <property type="molecule type" value="Genomic_DNA"/>
</dbReference>
<gene>
    <name evidence="1" type="ORF">CCAM_LOCUS9994</name>
</gene>
<dbReference type="AlphaFoldDB" id="A0A484KUG4"/>
<dbReference type="Proteomes" id="UP000595140">
    <property type="component" value="Unassembled WGS sequence"/>
</dbReference>
<reference evidence="1 2" key="1">
    <citation type="submission" date="2018-04" db="EMBL/GenBank/DDBJ databases">
        <authorList>
            <person name="Vogel A."/>
        </authorList>
    </citation>
    <scope>NUCLEOTIDE SEQUENCE [LARGE SCALE GENOMIC DNA]</scope>
</reference>